<proteinExistence type="predicted"/>
<dbReference type="EMBL" id="BDGG01000006">
    <property type="protein sequence ID" value="GAV00774.1"/>
    <property type="molecule type" value="Genomic_DNA"/>
</dbReference>
<reference evidence="2 3" key="1">
    <citation type="journal article" date="2016" name="Nat. Commun.">
        <title>Extremotolerant tardigrade genome and improved radiotolerance of human cultured cells by tardigrade-unique protein.</title>
        <authorList>
            <person name="Hashimoto T."/>
            <person name="Horikawa D.D."/>
            <person name="Saito Y."/>
            <person name="Kuwahara H."/>
            <person name="Kozuka-Hata H."/>
            <person name="Shin-I T."/>
            <person name="Minakuchi Y."/>
            <person name="Ohishi K."/>
            <person name="Motoyama A."/>
            <person name="Aizu T."/>
            <person name="Enomoto A."/>
            <person name="Kondo K."/>
            <person name="Tanaka S."/>
            <person name="Hara Y."/>
            <person name="Koshikawa S."/>
            <person name="Sagara H."/>
            <person name="Miura T."/>
            <person name="Yokobori S."/>
            <person name="Miyagawa K."/>
            <person name="Suzuki Y."/>
            <person name="Kubo T."/>
            <person name="Oyama M."/>
            <person name="Kohara Y."/>
            <person name="Fujiyama A."/>
            <person name="Arakawa K."/>
            <person name="Katayama T."/>
            <person name="Toyoda A."/>
            <person name="Kunieda T."/>
        </authorList>
    </citation>
    <scope>NUCLEOTIDE SEQUENCE [LARGE SCALE GENOMIC DNA]</scope>
    <source>
        <strain evidence="2 3">YOKOZUNA-1</strain>
    </source>
</reference>
<name>A0A1D1VPB6_RAMVA</name>
<gene>
    <name evidence="2" type="primary">RvY_11575-1</name>
    <name evidence="2" type="synonym">RvY_11575.1</name>
    <name evidence="2" type="ORF">RvY_11575</name>
</gene>
<accession>A0A1D1VPB6</accession>
<dbReference type="AlphaFoldDB" id="A0A1D1VPB6"/>
<feature type="region of interest" description="Disordered" evidence="1">
    <location>
        <begin position="1"/>
        <end position="23"/>
    </location>
</feature>
<dbReference type="Proteomes" id="UP000186922">
    <property type="component" value="Unassembled WGS sequence"/>
</dbReference>
<comment type="caution">
    <text evidence="2">The sequence shown here is derived from an EMBL/GenBank/DDBJ whole genome shotgun (WGS) entry which is preliminary data.</text>
</comment>
<sequence length="82" mass="9102">MPHHNRLSNFGPSPRASVSDGKSVVLRSYQDTKAFRPRSTCKDSPNDQSCVIRYANDGNPPGYPADSRSLTRKVTESLYSTK</sequence>
<evidence type="ECO:0000256" key="1">
    <source>
        <dbReference type="SAM" id="MobiDB-lite"/>
    </source>
</evidence>
<evidence type="ECO:0000313" key="3">
    <source>
        <dbReference type="Proteomes" id="UP000186922"/>
    </source>
</evidence>
<keyword evidence="3" id="KW-1185">Reference proteome</keyword>
<organism evidence="2 3">
    <name type="scientific">Ramazzottius varieornatus</name>
    <name type="common">Water bear</name>
    <name type="synonym">Tardigrade</name>
    <dbReference type="NCBI Taxonomy" id="947166"/>
    <lineage>
        <taxon>Eukaryota</taxon>
        <taxon>Metazoa</taxon>
        <taxon>Ecdysozoa</taxon>
        <taxon>Tardigrada</taxon>
        <taxon>Eutardigrada</taxon>
        <taxon>Parachela</taxon>
        <taxon>Hypsibioidea</taxon>
        <taxon>Ramazzottiidae</taxon>
        <taxon>Ramazzottius</taxon>
    </lineage>
</organism>
<protein>
    <submittedName>
        <fullName evidence="2">Uncharacterized protein</fullName>
    </submittedName>
</protein>
<feature type="region of interest" description="Disordered" evidence="1">
    <location>
        <begin position="35"/>
        <end position="82"/>
    </location>
</feature>
<evidence type="ECO:0000313" key="2">
    <source>
        <dbReference type="EMBL" id="GAV00774.1"/>
    </source>
</evidence>